<name>A0A9P6L569_9AGAM</name>
<dbReference type="EMBL" id="WIUZ02000010">
    <property type="protein sequence ID" value="KAF9783124.1"/>
    <property type="molecule type" value="Genomic_DNA"/>
</dbReference>
<accession>A0A9P6L569</accession>
<dbReference type="AlphaFoldDB" id="A0A9P6L569"/>
<reference evidence="1" key="2">
    <citation type="submission" date="2020-11" db="EMBL/GenBank/DDBJ databases">
        <authorList>
            <consortium name="DOE Joint Genome Institute"/>
            <person name="Kuo A."/>
            <person name="Miyauchi S."/>
            <person name="Kiss E."/>
            <person name="Drula E."/>
            <person name="Kohler A."/>
            <person name="Sanchez-Garcia M."/>
            <person name="Andreopoulos B."/>
            <person name="Barry K.W."/>
            <person name="Bonito G."/>
            <person name="Buee M."/>
            <person name="Carver A."/>
            <person name="Chen C."/>
            <person name="Cichocki N."/>
            <person name="Clum A."/>
            <person name="Culley D."/>
            <person name="Crous P.W."/>
            <person name="Fauchery L."/>
            <person name="Girlanda M."/>
            <person name="Hayes R."/>
            <person name="Keri Z."/>
            <person name="Labutti K."/>
            <person name="Lipzen A."/>
            <person name="Lombard V."/>
            <person name="Magnuson J."/>
            <person name="Maillard F."/>
            <person name="Morin E."/>
            <person name="Murat C."/>
            <person name="Nolan M."/>
            <person name="Ohm R."/>
            <person name="Pangilinan J."/>
            <person name="Pereira M."/>
            <person name="Perotto S."/>
            <person name="Peter M."/>
            <person name="Riley R."/>
            <person name="Sitrit Y."/>
            <person name="Stielow B."/>
            <person name="Szollosi G."/>
            <person name="Zifcakova L."/>
            <person name="Stursova M."/>
            <person name="Spatafora J.W."/>
            <person name="Tedersoo L."/>
            <person name="Vaario L.-M."/>
            <person name="Yamada A."/>
            <person name="Yan M."/>
            <person name="Wang P."/>
            <person name="Xu J."/>
            <person name="Bruns T."/>
            <person name="Baldrian P."/>
            <person name="Vilgalys R."/>
            <person name="Henrissat B."/>
            <person name="Grigoriev I.V."/>
            <person name="Hibbett D."/>
            <person name="Nagy L.G."/>
            <person name="Martin F.M."/>
        </authorList>
    </citation>
    <scope>NUCLEOTIDE SEQUENCE</scope>
    <source>
        <strain evidence="1">UH-Tt-Lm1</strain>
    </source>
</reference>
<evidence type="ECO:0000313" key="1">
    <source>
        <dbReference type="EMBL" id="KAF9783124.1"/>
    </source>
</evidence>
<dbReference type="Proteomes" id="UP000736335">
    <property type="component" value="Unassembled WGS sequence"/>
</dbReference>
<reference evidence="1" key="1">
    <citation type="journal article" date="2020" name="Nat. Commun.">
        <title>Large-scale genome sequencing of mycorrhizal fungi provides insights into the early evolution of symbiotic traits.</title>
        <authorList>
            <person name="Miyauchi S."/>
            <person name="Kiss E."/>
            <person name="Kuo A."/>
            <person name="Drula E."/>
            <person name="Kohler A."/>
            <person name="Sanchez-Garcia M."/>
            <person name="Morin E."/>
            <person name="Andreopoulos B."/>
            <person name="Barry K.W."/>
            <person name="Bonito G."/>
            <person name="Buee M."/>
            <person name="Carver A."/>
            <person name="Chen C."/>
            <person name="Cichocki N."/>
            <person name="Clum A."/>
            <person name="Culley D."/>
            <person name="Crous P.W."/>
            <person name="Fauchery L."/>
            <person name="Girlanda M."/>
            <person name="Hayes R.D."/>
            <person name="Keri Z."/>
            <person name="LaButti K."/>
            <person name="Lipzen A."/>
            <person name="Lombard V."/>
            <person name="Magnuson J."/>
            <person name="Maillard F."/>
            <person name="Murat C."/>
            <person name="Nolan M."/>
            <person name="Ohm R.A."/>
            <person name="Pangilinan J."/>
            <person name="Pereira M.F."/>
            <person name="Perotto S."/>
            <person name="Peter M."/>
            <person name="Pfister S."/>
            <person name="Riley R."/>
            <person name="Sitrit Y."/>
            <person name="Stielow J.B."/>
            <person name="Szollosi G."/>
            <person name="Zifcakova L."/>
            <person name="Stursova M."/>
            <person name="Spatafora J.W."/>
            <person name="Tedersoo L."/>
            <person name="Vaario L.M."/>
            <person name="Yamada A."/>
            <person name="Yan M."/>
            <person name="Wang P."/>
            <person name="Xu J."/>
            <person name="Bruns T."/>
            <person name="Baldrian P."/>
            <person name="Vilgalys R."/>
            <person name="Dunand C."/>
            <person name="Henrissat B."/>
            <person name="Grigoriev I.V."/>
            <person name="Hibbett D."/>
            <person name="Nagy L.G."/>
            <person name="Martin F.M."/>
        </authorList>
    </citation>
    <scope>NUCLEOTIDE SEQUENCE</scope>
    <source>
        <strain evidence="1">UH-Tt-Lm1</strain>
    </source>
</reference>
<sequence>MADSFRSTHRGPLSPNKSGLPDRELLEKVVAMFVCKSCKAIFDYKSHAKHGKECFKAIRARAVGSKGSEPAEKYAVTLAVRLLRLLELPEDSTRTLVEETFRETKFVCLCGNPKLKKQVGFFELLQHLVSENEAYEELDSKAQLGPKGPGDESLRCKVPLINDHDPSVLPSLIRRVDPGQPRWKLETRFANGHGPSKPRQAYCDLCFRLTGVRKFLGNDKESMSYHMEAKHGRPIM</sequence>
<protein>
    <submittedName>
        <fullName evidence="1">Uncharacterized protein</fullName>
    </submittedName>
</protein>
<evidence type="ECO:0000313" key="2">
    <source>
        <dbReference type="Proteomes" id="UP000736335"/>
    </source>
</evidence>
<comment type="caution">
    <text evidence="1">The sequence shown here is derived from an EMBL/GenBank/DDBJ whole genome shotgun (WGS) entry which is preliminary data.</text>
</comment>
<keyword evidence="2" id="KW-1185">Reference proteome</keyword>
<organism evidence="1 2">
    <name type="scientific">Thelephora terrestris</name>
    <dbReference type="NCBI Taxonomy" id="56493"/>
    <lineage>
        <taxon>Eukaryota</taxon>
        <taxon>Fungi</taxon>
        <taxon>Dikarya</taxon>
        <taxon>Basidiomycota</taxon>
        <taxon>Agaricomycotina</taxon>
        <taxon>Agaricomycetes</taxon>
        <taxon>Thelephorales</taxon>
        <taxon>Thelephoraceae</taxon>
        <taxon>Thelephora</taxon>
    </lineage>
</organism>
<proteinExistence type="predicted"/>
<gene>
    <name evidence="1" type="ORF">BJ322DRAFT_137033</name>
</gene>